<name>A0A1V2GTL3_9PROT</name>
<feature type="transmembrane region" description="Helical" evidence="1">
    <location>
        <begin position="72"/>
        <end position="90"/>
    </location>
</feature>
<proteinExistence type="predicted"/>
<evidence type="ECO:0000256" key="1">
    <source>
        <dbReference type="SAM" id="Phobius"/>
    </source>
</evidence>
<dbReference type="Proteomes" id="UP000188879">
    <property type="component" value="Unassembled WGS sequence"/>
</dbReference>
<keyword evidence="1" id="KW-0472">Membrane</keyword>
<evidence type="ECO:0000313" key="2">
    <source>
        <dbReference type="EMBL" id="ONG43664.1"/>
    </source>
</evidence>
<keyword evidence="3" id="KW-1185">Reference proteome</keyword>
<dbReference type="EMBL" id="MLCO01000467">
    <property type="protein sequence ID" value="ONG43664.1"/>
    <property type="molecule type" value="Genomic_DNA"/>
</dbReference>
<protein>
    <submittedName>
        <fullName evidence="2">Uncharacterized protein</fullName>
    </submittedName>
</protein>
<dbReference type="RefSeq" id="WP_076960597.1">
    <property type="nucleotide sequence ID" value="NZ_MLCO01000467.1"/>
</dbReference>
<sequence>METTACCYRCHRETARSGLLQFYVRKGFAGRDKAGYVLICPDCVEEARHHRVAAPLQPAMAGAPGIGMSNRMVAILSLLGMLALTALVVASTGRF</sequence>
<dbReference type="AlphaFoldDB" id="A0A1V2GTL3"/>
<gene>
    <name evidence="2" type="ORF">BKE38_28720</name>
</gene>
<organism evidence="2 3">
    <name type="scientific">Teichococcus deserti</name>
    <dbReference type="NCBI Taxonomy" id="1817963"/>
    <lineage>
        <taxon>Bacteria</taxon>
        <taxon>Pseudomonadati</taxon>
        <taxon>Pseudomonadota</taxon>
        <taxon>Alphaproteobacteria</taxon>
        <taxon>Acetobacterales</taxon>
        <taxon>Roseomonadaceae</taxon>
        <taxon>Roseomonas</taxon>
    </lineage>
</organism>
<keyword evidence="1" id="KW-1133">Transmembrane helix</keyword>
<keyword evidence="1" id="KW-0812">Transmembrane</keyword>
<reference evidence="2 3" key="1">
    <citation type="submission" date="2016-10" db="EMBL/GenBank/DDBJ databases">
        <title>Draft Genome sequence of Roseomonas sp. strain M3.</title>
        <authorList>
            <person name="Subhash Y."/>
            <person name="Lee S."/>
        </authorList>
    </citation>
    <scope>NUCLEOTIDE SEQUENCE [LARGE SCALE GENOMIC DNA]</scope>
    <source>
        <strain evidence="2 3">M3</strain>
    </source>
</reference>
<comment type="caution">
    <text evidence="2">The sequence shown here is derived from an EMBL/GenBank/DDBJ whole genome shotgun (WGS) entry which is preliminary data.</text>
</comment>
<evidence type="ECO:0000313" key="3">
    <source>
        <dbReference type="Proteomes" id="UP000188879"/>
    </source>
</evidence>
<accession>A0A1V2GTL3</accession>